<dbReference type="Pfam" id="PF02743">
    <property type="entry name" value="dCache_1"/>
    <property type="match status" value="1"/>
</dbReference>
<dbReference type="Gene3D" id="3.30.450.20">
    <property type="entry name" value="PAS domain"/>
    <property type="match status" value="2"/>
</dbReference>
<evidence type="ECO:0000259" key="10">
    <source>
        <dbReference type="PROSITE" id="PS50887"/>
    </source>
</evidence>
<dbReference type="PANTHER" id="PTHR45138">
    <property type="entry name" value="REGULATORY COMPONENTS OF SENSORY TRANSDUCTION SYSTEM"/>
    <property type="match status" value="1"/>
</dbReference>
<keyword evidence="6 9" id="KW-0472">Membrane</keyword>
<feature type="domain" description="GGDEF" evidence="10">
    <location>
        <begin position="381"/>
        <end position="517"/>
    </location>
</feature>
<name>A0ABY1Q5N1_9BURK</name>
<keyword evidence="12" id="KW-1185">Reference proteome</keyword>
<keyword evidence="8" id="KW-0175">Coiled coil</keyword>
<dbReference type="SMART" id="SM00267">
    <property type="entry name" value="GGDEF"/>
    <property type="match status" value="1"/>
</dbReference>
<evidence type="ECO:0000313" key="12">
    <source>
        <dbReference type="Proteomes" id="UP001158049"/>
    </source>
</evidence>
<dbReference type="InterPro" id="IPR033479">
    <property type="entry name" value="dCache_1"/>
</dbReference>
<dbReference type="RefSeq" id="WP_283442355.1">
    <property type="nucleotide sequence ID" value="NZ_FXUL01000007.1"/>
</dbReference>
<dbReference type="InterPro" id="IPR029787">
    <property type="entry name" value="Nucleotide_cyclase"/>
</dbReference>
<organism evidence="11 12">
    <name type="scientific">Noviherbaspirillum suwonense</name>
    <dbReference type="NCBI Taxonomy" id="1224511"/>
    <lineage>
        <taxon>Bacteria</taxon>
        <taxon>Pseudomonadati</taxon>
        <taxon>Pseudomonadota</taxon>
        <taxon>Betaproteobacteria</taxon>
        <taxon>Burkholderiales</taxon>
        <taxon>Oxalobacteraceae</taxon>
        <taxon>Noviherbaspirillum</taxon>
    </lineage>
</organism>
<gene>
    <name evidence="11" type="ORF">SAMN06295970_10726</name>
</gene>
<keyword evidence="4 9" id="KW-0812">Transmembrane</keyword>
<protein>
    <recommendedName>
        <fullName evidence="2">diguanylate cyclase</fullName>
        <ecNumber evidence="2">2.7.7.65</ecNumber>
    </recommendedName>
</protein>
<dbReference type="NCBIfam" id="TIGR00254">
    <property type="entry name" value="GGDEF"/>
    <property type="match status" value="1"/>
</dbReference>
<proteinExistence type="predicted"/>
<dbReference type="EC" id="2.7.7.65" evidence="2"/>
<evidence type="ECO:0000256" key="1">
    <source>
        <dbReference type="ARBA" id="ARBA00004651"/>
    </source>
</evidence>
<evidence type="ECO:0000256" key="8">
    <source>
        <dbReference type="SAM" id="Coils"/>
    </source>
</evidence>
<evidence type="ECO:0000256" key="6">
    <source>
        <dbReference type="ARBA" id="ARBA00023136"/>
    </source>
</evidence>
<keyword evidence="5 9" id="KW-1133">Transmembrane helix</keyword>
<dbReference type="CDD" id="cd01949">
    <property type="entry name" value="GGDEF"/>
    <property type="match status" value="1"/>
</dbReference>
<dbReference type="Gene3D" id="3.30.70.270">
    <property type="match status" value="1"/>
</dbReference>
<evidence type="ECO:0000256" key="9">
    <source>
        <dbReference type="SAM" id="Phobius"/>
    </source>
</evidence>
<sequence>MMLPITAQRAFTRLRRPRTIQSVSILFVLSIVLSFVGLQGWSVQQARSKQIETARVATTNMTRALAQHTDDTVRAAEVALVGVVQQLEVDGVEKDALAQALVLLRLTVEKTPGLDSVSVYDSQGRGLITSRSRITGSFNVSDRDYFRHHAATAGREVFVGAPARSRTSGRWILPVSRRINGPDGAFRGVAVATIELAYFQEFHNSFDIGRDGVILLMSGDGRIIVRRPFAEAQINSDASGGPVFQTYRTKGKEGSAVLTARIDGIERMYAYQQLAHYPLIVASALSIRDVLANWRQDTFWIVGVEALLLALLGLLGYRILRLIGERERAQIELRKAKTSLEKMNQSLERLTLQDSLTGLGNRRLFDTALFDEFHRGKRAATPLALIMIDVDYFKRYNDLYGHPAGDECLRRLGETLMESGCRPGDVAVRYGGEELAVLLPDTDVDGANAMAERFRHAVLAQAIPHGGNPVGLVTVSIGAAACCPGEDAASCESLLQAADKALYAAKAAGRNQVCNAA</sequence>
<dbReference type="Pfam" id="PF00990">
    <property type="entry name" value="GGDEF"/>
    <property type="match status" value="1"/>
</dbReference>
<comment type="caution">
    <text evidence="11">The sequence shown here is derived from an EMBL/GenBank/DDBJ whole genome shotgun (WGS) entry which is preliminary data.</text>
</comment>
<dbReference type="PANTHER" id="PTHR45138:SF9">
    <property type="entry name" value="DIGUANYLATE CYCLASE DGCM-RELATED"/>
    <property type="match status" value="1"/>
</dbReference>
<comment type="catalytic activity">
    <reaction evidence="7">
        <text>2 GTP = 3',3'-c-di-GMP + 2 diphosphate</text>
        <dbReference type="Rhea" id="RHEA:24898"/>
        <dbReference type="ChEBI" id="CHEBI:33019"/>
        <dbReference type="ChEBI" id="CHEBI:37565"/>
        <dbReference type="ChEBI" id="CHEBI:58805"/>
        <dbReference type="EC" id="2.7.7.65"/>
    </reaction>
</comment>
<feature type="transmembrane region" description="Helical" evidence="9">
    <location>
        <begin position="20"/>
        <end position="41"/>
    </location>
</feature>
<evidence type="ECO:0000256" key="7">
    <source>
        <dbReference type="ARBA" id="ARBA00034247"/>
    </source>
</evidence>
<feature type="transmembrane region" description="Helical" evidence="9">
    <location>
        <begin position="299"/>
        <end position="320"/>
    </location>
</feature>
<dbReference type="PROSITE" id="PS50887">
    <property type="entry name" value="GGDEF"/>
    <property type="match status" value="1"/>
</dbReference>
<evidence type="ECO:0000313" key="11">
    <source>
        <dbReference type="EMBL" id="SMP60588.1"/>
    </source>
</evidence>
<dbReference type="SUPFAM" id="SSF103190">
    <property type="entry name" value="Sensory domain-like"/>
    <property type="match status" value="1"/>
</dbReference>
<evidence type="ECO:0000256" key="4">
    <source>
        <dbReference type="ARBA" id="ARBA00022692"/>
    </source>
</evidence>
<dbReference type="InterPro" id="IPR043128">
    <property type="entry name" value="Rev_trsase/Diguanyl_cyclase"/>
</dbReference>
<dbReference type="InterPro" id="IPR000160">
    <property type="entry name" value="GGDEF_dom"/>
</dbReference>
<feature type="coiled-coil region" evidence="8">
    <location>
        <begin position="326"/>
        <end position="353"/>
    </location>
</feature>
<reference evidence="11 12" key="1">
    <citation type="submission" date="2017-05" db="EMBL/GenBank/DDBJ databases">
        <authorList>
            <person name="Varghese N."/>
            <person name="Submissions S."/>
        </authorList>
    </citation>
    <scope>NUCLEOTIDE SEQUENCE [LARGE SCALE GENOMIC DNA]</scope>
    <source>
        <strain evidence="11 12">DSM 26001</strain>
    </source>
</reference>
<dbReference type="SUPFAM" id="SSF55073">
    <property type="entry name" value="Nucleotide cyclase"/>
    <property type="match status" value="1"/>
</dbReference>
<evidence type="ECO:0000256" key="3">
    <source>
        <dbReference type="ARBA" id="ARBA00022475"/>
    </source>
</evidence>
<dbReference type="InterPro" id="IPR029151">
    <property type="entry name" value="Sensor-like_sf"/>
</dbReference>
<evidence type="ECO:0000256" key="2">
    <source>
        <dbReference type="ARBA" id="ARBA00012528"/>
    </source>
</evidence>
<dbReference type="CDD" id="cd12914">
    <property type="entry name" value="PDC1_DGC_like"/>
    <property type="match status" value="1"/>
</dbReference>
<comment type="subcellular location">
    <subcellularLocation>
        <location evidence="1">Cell membrane</location>
        <topology evidence="1">Multi-pass membrane protein</topology>
    </subcellularLocation>
</comment>
<keyword evidence="3" id="KW-1003">Cell membrane</keyword>
<evidence type="ECO:0000256" key="5">
    <source>
        <dbReference type="ARBA" id="ARBA00022989"/>
    </source>
</evidence>
<dbReference type="CDD" id="cd12915">
    <property type="entry name" value="PDC2_DGC_like"/>
    <property type="match status" value="1"/>
</dbReference>
<accession>A0ABY1Q5N1</accession>
<dbReference type="InterPro" id="IPR050469">
    <property type="entry name" value="Diguanylate_Cyclase"/>
</dbReference>
<dbReference type="EMBL" id="FXUL01000007">
    <property type="protein sequence ID" value="SMP60588.1"/>
    <property type="molecule type" value="Genomic_DNA"/>
</dbReference>
<dbReference type="Proteomes" id="UP001158049">
    <property type="component" value="Unassembled WGS sequence"/>
</dbReference>